<reference evidence="4 6" key="2">
    <citation type="submission" date="2017-10" db="EMBL/GenBank/DDBJ databases">
        <title>The new phylogeny of genus Mycobacterium.</title>
        <authorList>
            <person name="Tortoli E."/>
            <person name="Trovato A."/>
            <person name="Cirillo D.M."/>
        </authorList>
    </citation>
    <scope>NUCLEOTIDE SEQUENCE [LARGE SCALE GENOMIC DNA]</scope>
    <source>
        <strain evidence="4 6">IP141170001</strain>
    </source>
</reference>
<dbReference type="Proteomes" id="UP000191039">
    <property type="component" value="Unassembled WGS sequence"/>
</dbReference>
<dbReference type="RefSeq" id="WP_073856358.1">
    <property type="nucleotide sequence ID" value="NZ_BAAATC010000020.1"/>
</dbReference>
<feature type="domain" description="UspA" evidence="2">
    <location>
        <begin position="10"/>
        <end position="148"/>
    </location>
</feature>
<comment type="similarity">
    <text evidence="1">Belongs to the universal stress protein A family.</text>
</comment>
<evidence type="ECO:0000313" key="4">
    <source>
        <dbReference type="EMBL" id="PEG54627.1"/>
    </source>
</evidence>
<evidence type="ECO:0000256" key="1">
    <source>
        <dbReference type="ARBA" id="ARBA00008791"/>
    </source>
</evidence>
<sequence>MTSNAETYGIIVAVDGSPASDSALRWAACDAVLRKSSVTVMHVVEPVIVNWPIPPLQGTITEWQQDNAHQVIERARDALAAGAVGAENLVVRTEVRYAGVVDELVAASARAHLMVVGSRGKGAAGRVILGSVSGGLVHHARCPVVVVHAGDAQAVDYISPILVGIDGSPASEEAIAFAFDEAERRRVDLVALHAWSDVDVFPALGANWRAYEDQGHEVLGERLAGWHERYPDVTVHRRVVGDQPARSLIENSQQAQLVVVGSHGRGGFAGLLLGSVSTRVAREAEAPVMVVRGPTRS</sequence>
<dbReference type="InterPro" id="IPR014729">
    <property type="entry name" value="Rossmann-like_a/b/a_fold"/>
</dbReference>
<dbReference type="Proteomes" id="UP000220340">
    <property type="component" value="Unassembled WGS sequence"/>
</dbReference>
<dbReference type="CDD" id="cd23944">
    <property type="entry name" value="USP_Rv2623_repeat1"/>
    <property type="match status" value="1"/>
</dbReference>
<dbReference type="EMBL" id="PDCR01000011">
    <property type="protein sequence ID" value="PEG54627.1"/>
    <property type="molecule type" value="Genomic_DNA"/>
</dbReference>
<evidence type="ECO:0000313" key="3">
    <source>
        <dbReference type="EMBL" id="OPE55022.1"/>
    </source>
</evidence>
<evidence type="ECO:0000259" key="2">
    <source>
        <dbReference type="Pfam" id="PF00582"/>
    </source>
</evidence>
<dbReference type="InterPro" id="IPR006015">
    <property type="entry name" value="Universal_stress_UspA"/>
</dbReference>
<dbReference type="EMBL" id="MIJD01000051">
    <property type="protein sequence ID" value="OPE55022.1"/>
    <property type="molecule type" value="Genomic_DNA"/>
</dbReference>
<feature type="domain" description="UspA" evidence="2">
    <location>
        <begin position="160"/>
        <end position="292"/>
    </location>
</feature>
<gene>
    <name evidence="3" type="ORF">BV510_07250</name>
    <name evidence="4" type="ORF">CRI78_10610</name>
</gene>
<dbReference type="STRING" id="1801.BRW64_11430"/>
<dbReference type="PANTHER" id="PTHR43010:SF1">
    <property type="entry name" value="USPA DOMAIN-CONTAINING PROTEIN"/>
    <property type="match status" value="1"/>
</dbReference>
<dbReference type="OrthoDB" id="3174546at2"/>
<dbReference type="AlphaFoldDB" id="A0A1Q4HEN8"/>
<accession>A0A1Q4HEN8</accession>
<name>A0A1Q4HEN8_9MYCO</name>
<keyword evidence="6" id="KW-1185">Reference proteome</keyword>
<reference evidence="3 5" key="1">
    <citation type="submission" date="2016-09" db="EMBL/GenBank/DDBJ databases">
        <title>genome sequences of unsequenced Mycobacteria.</title>
        <authorList>
            <person name="Greninger A.L."/>
            <person name="Jerome K.R."/>
            <person name="Mcnair B."/>
            <person name="Wallis C."/>
            <person name="Fang F."/>
        </authorList>
    </citation>
    <scope>NUCLEOTIDE SEQUENCE [LARGE SCALE GENOMIC DNA]</scope>
    <source>
        <strain evidence="3 5">BM1</strain>
    </source>
</reference>
<dbReference type="InterPro" id="IPR051688">
    <property type="entry name" value="USP_A"/>
</dbReference>
<dbReference type="SUPFAM" id="SSF52402">
    <property type="entry name" value="Adenine nucleotide alpha hydrolases-like"/>
    <property type="match status" value="2"/>
</dbReference>
<proteinExistence type="inferred from homology"/>
<dbReference type="PANTHER" id="PTHR43010">
    <property type="entry name" value="UNIVERSAL STRESS PROTEIN SLR1230"/>
    <property type="match status" value="1"/>
</dbReference>
<dbReference type="Pfam" id="PF00582">
    <property type="entry name" value="Usp"/>
    <property type="match status" value="2"/>
</dbReference>
<organism evidence="3 5">
    <name type="scientific">Mycolicibacterium diernhoferi</name>
    <dbReference type="NCBI Taxonomy" id="1801"/>
    <lineage>
        <taxon>Bacteria</taxon>
        <taxon>Bacillati</taxon>
        <taxon>Actinomycetota</taxon>
        <taxon>Actinomycetes</taxon>
        <taxon>Mycobacteriales</taxon>
        <taxon>Mycobacteriaceae</taxon>
        <taxon>Mycolicibacterium</taxon>
    </lineage>
</organism>
<evidence type="ECO:0000313" key="5">
    <source>
        <dbReference type="Proteomes" id="UP000191039"/>
    </source>
</evidence>
<dbReference type="Gene3D" id="3.40.50.620">
    <property type="entry name" value="HUPs"/>
    <property type="match status" value="2"/>
</dbReference>
<protein>
    <submittedName>
        <fullName evidence="3">Universal stress protein</fullName>
    </submittedName>
</protein>
<dbReference type="PRINTS" id="PR01438">
    <property type="entry name" value="UNVRSLSTRESS"/>
</dbReference>
<dbReference type="InterPro" id="IPR006016">
    <property type="entry name" value="UspA"/>
</dbReference>
<comment type="caution">
    <text evidence="3">The sequence shown here is derived from an EMBL/GenBank/DDBJ whole genome shotgun (WGS) entry which is preliminary data.</text>
</comment>
<evidence type="ECO:0000313" key="6">
    <source>
        <dbReference type="Proteomes" id="UP000220340"/>
    </source>
</evidence>